<name>A0A3D8SIM9_9EURO</name>
<dbReference type="InterPro" id="IPR001950">
    <property type="entry name" value="SUI1"/>
</dbReference>
<dbReference type="EMBL" id="PVWQ01000003">
    <property type="protein sequence ID" value="RDW86153.1"/>
    <property type="molecule type" value="Genomic_DNA"/>
</dbReference>
<protein>
    <submittedName>
        <fullName evidence="10">Eukaryotic translation initiation factor eIF-1</fullName>
    </submittedName>
</protein>
<evidence type="ECO:0000256" key="7">
    <source>
        <dbReference type="ARBA" id="ARBA00023136"/>
    </source>
</evidence>
<dbReference type="NCBIfam" id="TIGR01160">
    <property type="entry name" value="SUI1_MOF2"/>
    <property type="match status" value="1"/>
</dbReference>
<evidence type="ECO:0000256" key="8">
    <source>
        <dbReference type="ARBA" id="ARBA00060093"/>
    </source>
</evidence>
<dbReference type="GO" id="GO:0045048">
    <property type="term" value="P:protein insertion into ER membrane"/>
    <property type="evidence" value="ECO:0007669"/>
    <property type="project" value="InterPro"/>
</dbReference>
<dbReference type="PANTHER" id="PTHR10388">
    <property type="entry name" value="EUKARYOTIC TRANSLATION INITIATION FACTOR SUI1"/>
    <property type="match status" value="1"/>
</dbReference>
<keyword evidence="3" id="KW-0812">Transmembrane</keyword>
<dbReference type="PROSITE" id="PS50296">
    <property type="entry name" value="SUI1"/>
    <property type="match status" value="1"/>
</dbReference>
<dbReference type="AlphaFoldDB" id="A0A3D8SIM9"/>
<reference evidence="10 11" key="1">
    <citation type="journal article" date="2018" name="IMA Fungus">
        <title>IMA Genome-F 9: Draft genome sequence of Annulohypoxylon stygium, Aspergillus mulundensis, Berkeleyomyces basicola (syn. Thielaviopsis basicola), Ceratocystis smalleyi, two Cercospora beticola strains, Coleophoma cylindrospora, Fusarium fracticaudum, Phialophora cf. hyalina, and Morchella septimelata.</title>
        <authorList>
            <person name="Wingfield B.D."/>
            <person name="Bills G.F."/>
            <person name="Dong Y."/>
            <person name="Huang W."/>
            <person name="Nel W.J."/>
            <person name="Swalarsk-Parry B.S."/>
            <person name="Vaghefi N."/>
            <person name="Wilken P.M."/>
            <person name="An Z."/>
            <person name="de Beer Z.W."/>
            <person name="De Vos L."/>
            <person name="Chen L."/>
            <person name="Duong T.A."/>
            <person name="Gao Y."/>
            <person name="Hammerbacher A."/>
            <person name="Kikkert J.R."/>
            <person name="Li Y."/>
            <person name="Li H."/>
            <person name="Li K."/>
            <person name="Li Q."/>
            <person name="Liu X."/>
            <person name="Ma X."/>
            <person name="Naidoo K."/>
            <person name="Pethybridge S.J."/>
            <person name="Sun J."/>
            <person name="Steenkamp E.T."/>
            <person name="van der Nest M.A."/>
            <person name="van Wyk S."/>
            <person name="Wingfield M.J."/>
            <person name="Xiong C."/>
            <person name="Yue Q."/>
            <person name="Zhang X."/>
        </authorList>
    </citation>
    <scope>NUCLEOTIDE SEQUENCE [LARGE SCALE GENOMIC DNA]</scope>
    <source>
        <strain evidence="10 11">DSM 5745</strain>
    </source>
</reference>
<feature type="domain" description="SUI1" evidence="9">
    <location>
        <begin position="226"/>
        <end position="296"/>
    </location>
</feature>
<dbReference type="InterPro" id="IPR005351">
    <property type="entry name" value="ASTER"/>
</dbReference>
<sequence>MNASIASQSGDSLLGARNQLRKSAIKDDVQEGYAKARPRYAAAQISESLVLFLWMLVANVDDATAIPYVDPPKDKNDADMTGAMSSTMPMAAMFTRNRMIGWVAMVFSLQSWLGETEEQKKNATTPAYMSVGMSLMALAVTYLPIFLPPAGPKAGAVPTPSPTPAPPAIAITEIQISPPALFTRTAFKGRLRLKAEFMSIENLKTFDPFAEADEDTGETKQSQNYIHIRIQQRNGRKTLTTVQGLPKKFDQKKILKVIKKKFACNGTIVNDTEMGEVIQLQGDQRKDVQEFLTDKKEGLELDAKTIKVHGF</sequence>
<dbReference type="GO" id="GO:0006417">
    <property type="term" value="P:regulation of translation"/>
    <property type="evidence" value="ECO:0007669"/>
    <property type="project" value="UniProtKB-KW"/>
</dbReference>
<keyword evidence="7" id="KW-0472">Membrane</keyword>
<keyword evidence="5" id="KW-0648">Protein biosynthesis</keyword>
<dbReference type="GO" id="GO:0044183">
    <property type="term" value="F:protein folding chaperone"/>
    <property type="evidence" value="ECO:0007669"/>
    <property type="project" value="InterPro"/>
</dbReference>
<dbReference type="GO" id="GO:0005789">
    <property type="term" value="C:endoplasmic reticulum membrane"/>
    <property type="evidence" value="ECO:0007669"/>
    <property type="project" value="InterPro"/>
</dbReference>
<dbReference type="SUPFAM" id="SSF55159">
    <property type="entry name" value="eIF1-like"/>
    <property type="match status" value="1"/>
</dbReference>
<dbReference type="GO" id="GO:0003743">
    <property type="term" value="F:translation initiation factor activity"/>
    <property type="evidence" value="ECO:0007669"/>
    <property type="project" value="UniProtKB-KW"/>
</dbReference>
<dbReference type="Gene3D" id="3.30.780.10">
    <property type="entry name" value="SUI1-like domain"/>
    <property type="match status" value="1"/>
</dbReference>
<keyword evidence="6" id="KW-1133">Transmembrane helix</keyword>
<dbReference type="OrthoDB" id="10248435at2759"/>
<evidence type="ECO:0000256" key="6">
    <source>
        <dbReference type="ARBA" id="ARBA00022989"/>
    </source>
</evidence>
<dbReference type="GeneID" id="38113165"/>
<proteinExistence type="inferred from homology"/>
<dbReference type="RefSeq" id="XP_026605677.1">
    <property type="nucleotide sequence ID" value="XM_026744811.1"/>
</dbReference>
<organism evidence="10 11">
    <name type="scientific">Aspergillus mulundensis</name>
    <dbReference type="NCBI Taxonomy" id="1810919"/>
    <lineage>
        <taxon>Eukaryota</taxon>
        <taxon>Fungi</taxon>
        <taxon>Dikarya</taxon>
        <taxon>Ascomycota</taxon>
        <taxon>Pezizomycotina</taxon>
        <taxon>Eurotiomycetes</taxon>
        <taxon>Eurotiomycetidae</taxon>
        <taxon>Eurotiales</taxon>
        <taxon>Aspergillaceae</taxon>
        <taxon>Aspergillus</taxon>
        <taxon>Aspergillus subgen. Nidulantes</taxon>
    </lineage>
</organism>
<dbReference type="FunFam" id="3.30.780.10:FF:000005">
    <property type="entry name" value="Sui1 translation initiation factor"/>
    <property type="match status" value="1"/>
</dbReference>
<evidence type="ECO:0000256" key="5">
    <source>
        <dbReference type="ARBA" id="ARBA00022917"/>
    </source>
</evidence>
<accession>A0A3D8SIM9</accession>
<keyword evidence="11" id="KW-1185">Reference proteome</keyword>
<evidence type="ECO:0000313" key="10">
    <source>
        <dbReference type="EMBL" id="RDW86153.1"/>
    </source>
</evidence>
<gene>
    <name evidence="10" type="ORF">DSM5745_02795</name>
</gene>
<dbReference type="Proteomes" id="UP000256690">
    <property type="component" value="Unassembled WGS sequence"/>
</dbReference>
<keyword evidence="10" id="KW-0396">Initiation factor</keyword>
<evidence type="ECO:0000256" key="3">
    <source>
        <dbReference type="ARBA" id="ARBA00022692"/>
    </source>
</evidence>
<dbReference type="InterPro" id="IPR005874">
    <property type="entry name" value="SUI1_euk"/>
</dbReference>
<dbReference type="CDD" id="cd11566">
    <property type="entry name" value="eIF1_SUI1"/>
    <property type="match status" value="1"/>
</dbReference>
<comment type="similarity">
    <text evidence="2">Belongs to the SUI1 family.</text>
</comment>
<comment type="function">
    <text evidence="8">Additional factor that functions in concert with eIF-2 and the initiator tRNA in directing the ribosome to the proper start site of translation.</text>
</comment>
<evidence type="ECO:0000259" key="9">
    <source>
        <dbReference type="PROSITE" id="PS50296"/>
    </source>
</evidence>
<evidence type="ECO:0000256" key="2">
    <source>
        <dbReference type="ARBA" id="ARBA00005422"/>
    </source>
</evidence>
<dbReference type="InterPro" id="IPR036877">
    <property type="entry name" value="SUI1_dom_sf"/>
</dbReference>
<comment type="caution">
    <text evidence="10">The sequence shown here is derived from an EMBL/GenBank/DDBJ whole genome shotgun (WGS) entry which is preliminary data.</text>
</comment>
<comment type="subcellular location">
    <subcellularLocation>
        <location evidence="1">Membrane</location>
    </subcellularLocation>
</comment>
<evidence type="ECO:0000256" key="4">
    <source>
        <dbReference type="ARBA" id="ARBA00022845"/>
    </source>
</evidence>
<dbReference type="Pfam" id="PF01253">
    <property type="entry name" value="SUI1"/>
    <property type="match status" value="1"/>
</dbReference>
<dbReference type="Pfam" id="PF03669">
    <property type="entry name" value="ASTER"/>
    <property type="match status" value="1"/>
</dbReference>
<evidence type="ECO:0000256" key="1">
    <source>
        <dbReference type="ARBA" id="ARBA00004370"/>
    </source>
</evidence>
<keyword evidence="4" id="KW-0810">Translation regulation</keyword>
<dbReference type="STRING" id="1810919.A0A3D8SIM9"/>
<evidence type="ECO:0000313" key="11">
    <source>
        <dbReference type="Proteomes" id="UP000256690"/>
    </source>
</evidence>